<keyword evidence="3 9" id="KW-1134">Transmembrane beta strand</keyword>
<dbReference type="NCBIfam" id="TIGR01845">
    <property type="entry name" value="outer_NodT"/>
    <property type="match status" value="1"/>
</dbReference>
<dbReference type="SUPFAM" id="SSF56954">
    <property type="entry name" value="Outer membrane efflux proteins (OEP)"/>
    <property type="match status" value="1"/>
</dbReference>
<evidence type="ECO:0000313" key="11">
    <source>
        <dbReference type="EMBL" id="QBM27555.1"/>
    </source>
</evidence>
<comment type="similarity">
    <text evidence="2 9">Belongs to the outer membrane factor (OMF) (TC 1.B.17) family.</text>
</comment>
<evidence type="ECO:0000256" key="2">
    <source>
        <dbReference type="ARBA" id="ARBA00007613"/>
    </source>
</evidence>
<keyword evidence="12" id="KW-1185">Reference proteome</keyword>
<dbReference type="InterPro" id="IPR003423">
    <property type="entry name" value="OMP_efflux"/>
</dbReference>
<keyword evidence="5" id="KW-0732">Signal</keyword>
<evidence type="ECO:0000256" key="6">
    <source>
        <dbReference type="ARBA" id="ARBA00023136"/>
    </source>
</evidence>
<evidence type="ECO:0000256" key="4">
    <source>
        <dbReference type="ARBA" id="ARBA00022692"/>
    </source>
</evidence>
<dbReference type="Gene3D" id="1.20.1600.10">
    <property type="entry name" value="Outer membrane efflux proteins (OEP)"/>
    <property type="match status" value="1"/>
</dbReference>
<evidence type="ECO:0000313" key="12">
    <source>
        <dbReference type="Proteomes" id="UP000293912"/>
    </source>
</evidence>
<gene>
    <name evidence="11" type="primary">mdtP</name>
    <name evidence="11" type="ORF">HPF_07665</name>
</gene>
<dbReference type="RefSeq" id="WP_133156221.1">
    <property type="nucleotide sequence ID" value="NZ_CP037867.1"/>
</dbReference>
<name>A0A4P6WYQ3_HYDPS</name>
<keyword evidence="4 9" id="KW-0812">Transmembrane</keyword>
<dbReference type="AlphaFoldDB" id="A0A4P6WYQ3"/>
<protein>
    <submittedName>
        <fullName evidence="11">Multidrug resistance outer membrane protein MdtP</fullName>
    </submittedName>
</protein>
<sequence>MKPDQLIDFRLGSAVVVLAAAGLLAGCASTDGISASARQLSASDVGLAQTAAPAPLATDWWKAWGDDTLSDLIEQALRSQPSLKVAQARLARAQAAVEGEQSTSGLHVNASADTTREHFSATSIYPAPLGGSIRTLANVQVAAQWEFDFFGRHRAALDAALGQTRAAQADLQAARNLLASQVAQTWVQLGRLQAQREVAQRTLTQRQQMLAVIRQRVDAGLDTRVELRQGEGALPDARQQIEALDEQIALARHALAALVAQPPNAFETLRVDLSRLQAGDLPTGVPADLLGRRPDLAAARWRVEAAMRGVDVARAQFYPNVNLAAFIGLSSIGLDRLIEADSRQFGVGPAIRLPIFDSGALRANLRGRTAELDAAIEGYNSALLESVRDAADQLSSLQSVQRQQAEQAQALAAAESAYDIALQRYRAGLTGHLTVLTAETTLLTQRRLGVDLRARDLSARIGLVRALGGGYTDDTPTPSRG</sequence>
<dbReference type="Pfam" id="PF02321">
    <property type="entry name" value="OEP"/>
    <property type="match status" value="2"/>
</dbReference>
<dbReference type="GO" id="GO:0015562">
    <property type="term" value="F:efflux transmembrane transporter activity"/>
    <property type="evidence" value="ECO:0007669"/>
    <property type="project" value="InterPro"/>
</dbReference>
<proteinExistence type="inferred from homology"/>
<dbReference type="KEGG" id="hpse:HPF_07665"/>
<keyword evidence="7 9" id="KW-0564">Palmitate</keyword>
<dbReference type="InterPro" id="IPR010131">
    <property type="entry name" value="MdtP/NodT-like"/>
</dbReference>
<evidence type="ECO:0000256" key="7">
    <source>
        <dbReference type="ARBA" id="ARBA00023139"/>
    </source>
</evidence>
<evidence type="ECO:0000256" key="9">
    <source>
        <dbReference type="RuleBase" id="RU362097"/>
    </source>
</evidence>
<dbReference type="EMBL" id="CP037867">
    <property type="protein sequence ID" value="QBM27555.1"/>
    <property type="molecule type" value="Genomic_DNA"/>
</dbReference>
<comment type="subcellular location">
    <subcellularLocation>
        <location evidence="9">Cell membrane</location>
        <topology evidence="9">Lipid-anchor</topology>
    </subcellularLocation>
    <subcellularLocation>
        <location evidence="1">Membrane</location>
    </subcellularLocation>
</comment>
<dbReference type="Proteomes" id="UP000293912">
    <property type="component" value="Chromosome"/>
</dbReference>
<evidence type="ECO:0000256" key="10">
    <source>
        <dbReference type="SAM" id="Coils"/>
    </source>
</evidence>
<organism evidence="11 12">
    <name type="scientific">Hydrogenophaga pseudoflava</name>
    <name type="common">Pseudomonas carboxydoflava</name>
    <dbReference type="NCBI Taxonomy" id="47421"/>
    <lineage>
        <taxon>Bacteria</taxon>
        <taxon>Pseudomonadati</taxon>
        <taxon>Pseudomonadota</taxon>
        <taxon>Betaproteobacteria</taxon>
        <taxon>Burkholderiales</taxon>
        <taxon>Comamonadaceae</taxon>
        <taxon>Hydrogenophaga</taxon>
    </lineage>
</organism>
<dbReference type="Gene3D" id="2.20.200.10">
    <property type="entry name" value="Outer membrane efflux proteins (OEP)"/>
    <property type="match status" value="1"/>
</dbReference>
<evidence type="ECO:0000256" key="8">
    <source>
        <dbReference type="ARBA" id="ARBA00023288"/>
    </source>
</evidence>
<feature type="coiled-coil region" evidence="10">
    <location>
        <begin position="227"/>
        <end position="261"/>
    </location>
</feature>
<dbReference type="PROSITE" id="PS51257">
    <property type="entry name" value="PROKAR_LIPOPROTEIN"/>
    <property type="match status" value="1"/>
</dbReference>
<evidence type="ECO:0000256" key="5">
    <source>
        <dbReference type="ARBA" id="ARBA00022729"/>
    </source>
</evidence>
<accession>A0A4P6WYQ3</accession>
<evidence type="ECO:0000256" key="3">
    <source>
        <dbReference type="ARBA" id="ARBA00022452"/>
    </source>
</evidence>
<keyword evidence="6 9" id="KW-0472">Membrane</keyword>
<dbReference type="PANTHER" id="PTHR30203:SF20">
    <property type="entry name" value="MULTIDRUG RESISTANCE OUTER MEMBRANE PROTEIN MDTP-RELATED"/>
    <property type="match status" value="1"/>
</dbReference>
<dbReference type="GO" id="GO:0005886">
    <property type="term" value="C:plasma membrane"/>
    <property type="evidence" value="ECO:0007669"/>
    <property type="project" value="UniProtKB-SubCell"/>
</dbReference>
<keyword evidence="10" id="KW-0175">Coiled coil</keyword>
<reference evidence="11 12" key="1">
    <citation type="submission" date="2019-03" db="EMBL/GenBank/DDBJ databases">
        <authorList>
            <person name="Sebastian G."/>
            <person name="Baumann P."/>
            <person name="Ruckert C."/>
            <person name="Kalinowski J."/>
            <person name="Nebel B."/>
            <person name="Takors R."/>
            <person name="Blombach B."/>
        </authorList>
    </citation>
    <scope>NUCLEOTIDE SEQUENCE [LARGE SCALE GENOMIC DNA]</scope>
    <source>
        <strain evidence="11 12">DSM 1084</strain>
    </source>
</reference>
<dbReference type="PANTHER" id="PTHR30203">
    <property type="entry name" value="OUTER MEMBRANE CATION EFFLUX PROTEIN"/>
    <property type="match status" value="1"/>
</dbReference>
<keyword evidence="8 9" id="KW-0449">Lipoprotein</keyword>
<evidence type="ECO:0000256" key="1">
    <source>
        <dbReference type="ARBA" id="ARBA00004370"/>
    </source>
</evidence>